<evidence type="ECO:0000313" key="2">
    <source>
        <dbReference type="EMBL" id="SKB77266.1"/>
    </source>
</evidence>
<organism evidence="2 3">
    <name type="scientific">Rhizorhabdus histidinilytica</name>
    <dbReference type="NCBI Taxonomy" id="439228"/>
    <lineage>
        <taxon>Bacteria</taxon>
        <taxon>Pseudomonadati</taxon>
        <taxon>Pseudomonadota</taxon>
        <taxon>Alphaproteobacteria</taxon>
        <taxon>Sphingomonadales</taxon>
        <taxon>Sphingomonadaceae</taxon>
        <taxon>Rhizorhabdus</taxon>
    </lineage>
</organism>
<dbReference type="EMBL" id="FUYM01000006">
    <property type="protein sequence ID" value="SKB77266.1"/>
    <property type="molecule type" value="Genomic_DNA"/>
</dbReference>
<evidence type="ECO:0000259" key="1">
    <source>
        <dbReference type="Pfam" id="PF01261"/>
    </source>
</evidence>
<dbReference type="Gene3D" id="3.20.20.150">
    <property type="entry name" value="Divalent-metal-dependent TIM barrel enzymes"/>
    <property type="match status" value="1"/>
</dbReference>
<dbReference type="InterPro" id="IPR050312">
    <property type="entry name" value="IolE/XylAMocC-like"/>
</dbReference>
<feature type="domain" description="Xylose isomerase-like TIM barrel" evidence="1">
    <location>
        <begin position="23"/>
        <end position="260"/>
    </location>
</feature>
<accession>A0A1T5E0I3</accession>
<keyword evidence="2" id="KW-0413">Isomerase</keyword>
<keyword evidence="3" id="KW-1185">Reference proteome</keyword>
<reference evidence="3" key="1">
    <citation type="submission" date="2017-02" db="EMBL/GenBank/DDBJ databases">
        <authorList>
            <person name="Varghese N."/>
            <person name="Submissions S."/>
        </authorList>
    </citation>
    <scope>NUCLEOTIDE SEQUENCE [LARGE SCALE GENOMIC DNA]</scope>
    <source>
        <strain evidence="3">UM2</strain>
    </source>
</reference>
<sequence length="283" mass="28710">MTAPQLILAAGTVQAVPLLDRLAPARAAGFAGISIFAADLEALEADGVGLPEVRARIADAGLFVSEVEIVGNWLPGAPTKANPAWLAALLDRSTGERLTGLADAVGARGITVAELQGVACDPATAADAFARLCETAGSAGLHVALEFVPTGGIPDLATAWAIVRAAGRANGGLLVDSWHFFRSGSDLALLAGLPADAIRSIQIGDAPAVPEADLDSEMVRGRLVPGEGALDLAGFAAALRATGTTAPWSVEVFSDRLAGEPIDIVARRCADAARILLQGEANG</sequence>
<protein>
    <submittedName>
        <fullName evidence="2">Sugar phosphate isomerase/epimerase</fullName>
    </submittedName>
</protein>
<evidence type="ECO:0000313" key="3">
    <source>
        <dbReference type="Proteomes" id="UP000189818"/>
    </source>
</evidence>
<dbReference type="OrthoDB" id="7507692at2"/>
<dbReference type="GO" id="GO:0016853">
    <property type="term" value="F:isomerase activity"/>
    <property type="evidence" value="ECO:0007669"/>
    <property type="project" value="UniProtKB-KW"/>
</dbReference>
<dbReference type="AlphaFoldDB" id="A0A1T5E0I3"/>
<dbReference type="STRING" id="439228.SAMN06295920_10662"/>
<name>A0A1T5E0I3_9SPHN</name>
<dbReference type="InterPro" id="IPR036237">
    <property type="entry name" value="Xyl_isomerase-like_sf"/>
</dbReference>
<dbReference type="Pfam" id="PF01261">
    <property type="entry name" value="AP_endonuc_2"/>
    <property type="match status" value="1"/>
</dbReference>
<dbReference type="PANTHER" id="PTHR12110:SF48">
    <property type="entry name" value="BLL3656 PROTEIN"/>
    <property type="match status" value="1"/>
</dbReference>
<dbReference type="Proteomes" id="UP000189818">
    <property type="component" value="Unassembled WGS sequence"/>
</dbReference>
<dbReference type="InterPro" id="IPR013022">
    <property type="entry name" value="Xyl_isomerase-like_TIM-brl"/>
</dbReference>
<dbReference type="RefSeq" id="WP_079648832.1">
    <property type="nucleotide sequence ID" value="NZ_FUYM01000006.1"/>
</dbReference>
<proteinExistence type="predicted"/>
<gene>
    <name evidence="2" type="ORF">SAMN06295920_10662</name>
</gene>
<dbReference type="SUPFAM" id="SSF51658">
    <property type="entry name" value="Xylose isomerase-like"/>
    <property type="match status" value="1"/>
</dbReference>
<dbReference type="PANTHER" id="PTHR12110">
    <property type="entry name" value="HYDROXYPYRUVATE ISOMERASE"/>
    <property type="match status" value="1"/>
</dbReference>